<comment type="caution">
    <text evidence="1">The sequence shown here is derived from an EMBL/GenBank/DDBJ whole genome shotgun (WGS) entry which is preliminary data.</text>
</comment>
<reference evidence="1" key="1">
    <citation type="submission" date="2023-08" db="EMBL/GenBank/DDBJ databases">
        <title>Reference Genome Resource for the Citrus Pathogen Phytophthora citrophthora.</title>
        <authorList>
            <person name="Moller H."/>
            <person name="Coetzee B."/>
            <person name="Rose L.J."/>
            <person name="Van Niekerk J.M."/>
        </authorList>
    </citation>
    <scope>NUCLEOTIDE SEQUENCE</scope>
    <source>
        <strain evidence="1">STE-U-9442</strain>
    </source>
</reference>
<dbReference type="Proteomes" id="UP001259832">
    <property type="component" value="Unassembled WGS sequence"/>
</dbReference>
<dbReference type="AlphaFoldDB" id="A0AAD9LGA2"/>
<keyword evidence="2" id="KW-1185">Reference proteome</keyword>
<gene>
    <name evidence="1" type="ORF">P3T76_010600</name>
</gene>
<accession>A0AAD9LGA2</accession>
<organism evidence="1 2">
    <name type="scientific">Phytophthora citrophthora</name>
    <dbReference type="NCBI Taxonomy" id="4793"/>
    <lineage>
        <taxon>Eukaryota</taxon>
        <taxon>Sar</taxon>
        <taxon>Stramenopiles</taxon>
        <taxon>Oomycota</taxon>
        <taxon>Peronosporomycetes</taxon>
        <taxon>Peronosporales</taxon>
        <taxon>Peronosporaceae</taxon>
        <taxon>Phytophthora</taxon>
    </lineage>
</organism>
<proteinExistence type="predicted"/>
<dbReference type="EMBL" id="JASMQC010000023">
    <property type="protein sequence ID" value="KAK1935375.1"/>
    <property type="molecule type" value="Genomic_DNA"/>
</dbReference>
<evidence type="ECO:0000313" key="2">
    <source>
        <dbReference type="Proteomes" id="UP001259832"/>
    </source>
</evidence>
<evidence type="ECO:0000313" key="1">
    <source>
        <dbReference type="EMBL" id="KAK1935375.1"/>
    </source>
</evidence>
<name>A0AAD9LGA2_9STRA</name>
<protein>
    <submittedName>
        <fullName evidence="1">Uncharacterized protein</fullName>
    </submittedName>
</protein>
<sequence length="90" mass="9991">MGIDQKETLMSCIQVQNRVLDAATKNKTVVDMQTSLYEVVESVSDGLKRMRSLNSKITEDKATRMEYKKEIKTAKDVMGGYDAKAAGQLG</sequence>